<gene>
    <name evidence="2" type="ORF">MAR_017682</name>
</gene>
<evidence type="ECO:0000256" key="1">
    <source>
        <dbReference type="SAM" id="MobiDB-lite"/>
    </source>
</evidence>
<keyword evidence="3" id="KW-1185">Reference proteome</keyword>
<evidence type="ECO:0000313" key="2">
    <source>
        <dbReference type="EMBL" id="WAR07724.1"/>
    </source>
</evidence>
<name>A0ABY7EF00_MYAAR</name>
<feature type="compositionally biased region" description="Gly residues" evidence="1">
    <location>
        <begin position="39"/>
        <end position="75"/>
    </location>
</feature>
<dbReference type="EMBL" id="CP111017">
    <property type="protein sequence ID" value="WAR07724.1"/>
    <property type="molecule type" value="Genomic_DNA"/>
</dbReference>
<protein>
    <submittedName>
        <fullName evidence="2">Uncharacterized protein</fullName>
    </submittedName>
</protein>
<reference evidence="2" key="1">
    <citation type="submission" date="2022-11" db="EMBL/GenBank/DDBJ databases">
        <title>Centuries of genome instability and evolution in soft-shell clam transmissible cancer (bioRxiv).</title>
        <authorList>
            <person name="Hart S.F.M."/>
            <person name="Yonemitsu M.A."/>
            <person name="Giersch R.M."/>
            <person name="Beal B.F."/>
            <person name="Arriagada G."/>
            <person name="Davis B.W."/>
            <person name="Ostrander E.A."/>
            <person name="Goff S.P."/>
            <person name="Metzger M.J."/>
        </authorList>
    </citation>
    <scope>NUCLEOTIDE SEQUENCE</scope>
    <source>
        <strain evidence="2">MELC-2E11</strain>
        <tissue evidence="2">Siphon/mantle</tissue>
    </source>
</reference>
<accession>A0ABY7EF00</accession>
<dbReference type="Proteomes" id="UP001164746">
    <property type="component" value="Chromosome 6"/>
</dbReference>
<organism evidence="2 3">
    <name type="scientific">Mya arenaria</name>
    <name type="common">Soft-shell clam</name>
    <dbReference type="NCBI Taxonomy" id="6604"/>
    <lineage>
        <taxon>Eukaryota</taxon>
        <taxon>Metazoa</taxon>
        <taxon>Spiralia</taxon>
        <taxon>Lophotrochozoa</taxon>
        <taxon>Mollusca</taxon>
        <taxon>Bivalvia</taxon>
        <taxon>Autobranchia</taxon>
        <taxon>Heteroconchia</taxon>
        <taxon>Euheterodonta</taxon>
        <taxon>Imparidentia</taxon>
        <taxon>Neoheterodontei</taxon>
        <taxon>Myida</taxon>
        <taxon>Myoidea</taxon>
        <taxon>Myidae</taxon>
        <taxon>Mya</taxon>
    </lineage>
</organism>
<proteinExistence type="predicted"/>
<evidence type="ECO:0000313" key="3">
    <source>
        <dbReference type="Proteomes" id="UP001164746"/>
    </source>
</evidence>
<feature type="region of interest" description="Disordered" evidence="1">
    <location>
        <begin position="27"/>
        <end position="75"/>
    </location>
</feature>
<sequence>MSDTNGSLGADLLANFNTWSSSRLNVDDVTFGKPKQMGNSGGGGGQGGTDGGGGGGGGGGGFGGGGGSGGGGSKIWGSGGRSYGIPVGVMNTRNIDNSIDFQFLQNDILMSRTWDAF</sequence>